<evidence type="ECO:0000259" key="1">
    <source>
        <dbReference type="Pfam" id="PF13091"/>
    </source>
</evidence>
<reference evidence="2" key="1">
    <citation type="submission" date="2019-10" db="EMBL/GenBank/DDBJ databases">
        <title>Shewanella sp. YLB-07 whole genome sequence.</title>
        <authorList>
            <person name="Yu L."/>
        </authorList>
    </citation>
    <scope>NUCLEOTIDE SEQUENCE [LARGE SCALE GENOMIC DNA]</scope>
    <source>
        <strain evidence="2">YLB-08</strain>
    </source>
</reference>
<dbReference type="SUPFAM" id="SSF56024">
    <property type="entry name" value="Phospholipase D/nuclease"/>
    <property type="match status" value="1"/>
</dbReference>
<evidence type="ECO:0000313" key="2">
    <source>
        <dbReference type="EMBL" id="QPG58499.1"/>
    </source>
</evidence>
<sequence>MILKQISSARFSIWIAVAWFTDRDLANTLMIKVRQGLNVRVVMSQDATNDDISKYLALMWSL</sequence>
<organism evidence="2">
    <name type="scientific">Shewanella eurypsychrophilus</name>
    <dbReference type="NCBI Taxonomy" id="2593656"/>
    <lineage>
        <taxon>Bacteria</taxon>
        <taxon>Pseudomonadati</taxon>
        <taxon>Pseudomonadota</taxon>
        <taxon>Gammaproteobacteria</taxon>
        <taxon>Alteromonadales</taxon>
        <taxon>Shewanellaceae</taxon>
        <taxon>Shewanella</taxon>
    </lineage>
</organism>
<protein>
    <recommendedName>
        <fullName evidence="1">Phospholipase D-like domain-containing protein</fullName>
    </recommendedName>
</protein>
<accession>A0A7S9IZI0</accession>
<dbReference type="AlphaFoldDB" id="A0A7S9IZI0"/>
<dbReference type="Pfam" id="PF13091">
    <property type="entry name" value="PLDc_2"/>
    <property type="match status" value="1"/>
</dbReference>
<dbReference type="EMBL" id="CP045503">
    <property type="protein sequence ID" value="QPG58499.1"/>
    <property type="molecule type" value="Genomic_DNA"/>
</dbReference>
<proteinExistence type="predicted"/>
<dbReference type="Gene3D" id="3.30.870.10">
    <property type="entry name" value="Endonuclease Chain A"/>
    <property type="match status" value="1"/>
</dbReference>
<feature type="domain" description="Phospholipase D-like" evidence="1">
    <location>
        <begin position="2"/>
        <end position="54"/>
    </location>
</feature>
<dbReference type="InterPro" id="IPR025202">
    <property type="entry name" value="PLD-like_dom"/>
</dbReference>
<name>A0A7S9IZI0_9GAMM</name>
<gene>
    <name evidence="2" type="ORF">FM038_014480</name>
</gene>